<keyword evidence="2" id="KW-1133">Transmembrane helix</keyword>
<evidence type="ECO:0000256" key="1">
    <source>
        <dbReference type="SAM" id="MobiDB-lite"/>
    </source>
</evidence>
<keyword evidence="2" id="KW-0472">Membrane</keyword>
<evidence type="ECO:0000256" key="2">
    <source>
        <dbReference type="SAM" id="Phobius"/>
    </source>
</evidence>
<protein>
    <recommendedName>
        <fullName evidence="5">Sugar kinase</fullName>
    </recommendedName>
</protein>
<name>A0A5P2DBU1_STRVZ</name>
<dbReference type="AlphaFoldDB" id="A0A5P2DBU1"/>
<evidence type="ECO:0008006" key="5">
    <source>
        <dbReference type="Google" id="ProtNLM"/>
    </source>
</evidence>
<accession>A0A5P2DBU1</accession>
<dbReference type="EMBL" id="CP029190">
    <property type="protein sequence ID" value="QES52203.1"/>
    <property type="molecule type" value="Genomic_DNA"/>
</dbReference>
<gene>
    <name evidence="3" type="ORF">DEJ50_05985</name>
</gene>
<evidence type="ECO:0000313" key="4">
    <source>
        <dbReference type="Proteomes" id="UP000325211"/>
    </source>
</evidence>
<feature type="transmembrane region" description="Helical" evidence="2">
    <location>
        <begin position="30"/>
        <end position="49"/>
    </location>
</feature>
<keyword evidence="2" id="KW-0812">Transmembrane</keyword>
<organism evidence="3 4">
    <name type="scientific">Streptomyces venezuelae</name>
    <dbReference type="NCBI Taxonomy" id="54571"/>
    <lineage>
        <taxon>Bacteria</taxon>
        <taxon>Bacillati</taxon>
        <taxon>Actinomycetota</taxon>
        <taxon>Actinomycetes</taxon>
        <taxon>Kitasatosporales</taxon>
        <taxon>Streptomycetaceae</taxon>
        <taxon>Streptomyces</taxon>
    </lineage>
</organism>
<dbReference type="Proteomes" id="UP000325211">
    <property type="component" value="Chromosome"/>
</dbReference>
<evidence type="ECO:0000313" key="3">
    <source>
        <dbReference type="EMBL" id="QES52203.1"/>
    </source>
</evidence>
<feature type="region of interest" description="Disordered" evidence="1">
    <location>
        <begin position="1"/>
        <end position="23"/>
    </location>
</feature>
<sequence>MPRQAPASDEGSPGPVQPAEDRRHTVRRRWLTAIIIVLLIGIPAGYLAVSAEQSRSSGRVKAAKAAADQVRSGWPSRVQRSIYEVPVPDWSTGVGFYETNNWRTSRLYVQFTTNPVDLDFFLKAIGTSRDALTPGVSIGERDAHVAGWSWAPEQHWFGTTHDQQDPRPTQDITVDLTDPEKPRVYVVSTATP</sequence>
<reference evidence="3 4" key="1">
    <citation type="submission" date="2018-05" db="EMBL/GenBank/DDBJ databases">
        <title>Streptomyces venezuelae.</title>
        <authorList>
            <person name="Kim W."/>
            <person name="Lee N."/>
            <person name="Cho B.-K."/>
        </authorList>
    </citation>
    <scope>NUCLEOTIDE SEQUENCE [LARGE SCALE GENOMIC DNA]</scope>
    <source>
        <strain evidence="3 4">ATCC 21782</strain>
    </source>
</reference>
<feature type="region of interest" description="Disordered" evidence="1">
    <location>
        <begin position="158"/>
        <end position="178"/>
    </location>
</feature>
<dbReference type="OrthoDB" id="4305709at2"/>
<proteinExistence type="predicted"/>